<dbReference type="Ensembl" id="ENSSDAT00000011486.1">
    <property type="protein sequence ID" value="ENSSDAP00000010102.1"/>
    <property type="gene ID" value="ENSSDAG00000008828.1"/>
</dbReference>
<evidence type="ECO:0000313" key="4">
    <source>
        <dbReference type="Proteomes" id="UP000694422"/>
    </source>
</evidence>
<dbReference type="InterPro" id="IPR036273">
    <property type="entry name" value="CRAL/TRIO_N_dom_sf"/>
</dbReference>
<reference evidence="3" key="1">
    <citation type="submission" date="2025-08" db="UniProtKB">
        <authorList>
            <consortium name="Ensembl"/>
        </authorList>
    </citation>
    <scope>IDENTIFICATION</scope>
</reference>
<evidence type="ECO:0000256" key="1">
    <source>
        <dbReference type="SAM" id="MobiDB-lite"/>
    </source>
</evidence>
<dbReference type="Gene3D" id="3.40.525.10">
    <property type="entry name" value="CRAL-TRIO lipid binding domain"/>
    <property type="match status" value="1"/>
</dbReference>
<dbReference type="Pfam" id="PF03765">
    <property type="entry name" value="CRAL_TRIO_N"/>
    <property type="match status" value="1"/>
</dbReference>
<evidence type="ECO:0000313" key="3">
    <source>
        <dbReference type="Ensembl" id="ENSSDAP00000010102.1"/>
    </source>
</evidence>
<proteinExistence type="predicted"/>
<name>A0A8C9PN54_SPEDA</name>
<sequence length="123" mass="13918">MSGQVGDLSPSQEKSLAQFRVNVQDVLSALSNADDSFLLRWLRARSFDLQKSEDMLRKHMEFRKQQDLDNILAWQPPEHPCTFPYSGPTSRICLPKLLDSCAPSSTQDGMRSQRSTQGHKTHG</sequence>
<dbReference type="InterPro" id="IPR036865">
    <property type="entry name" value="CRAL-TRIO_dom_sf"/>
</dbReference>
<dbReference type="InterPro" id="IPR011074">
    <property type="entry name" value="CRAL/TRIO_N_dom"/>
</dbReference>
<dbReference type="SMART" id="SM01100">
    <property type="entry name" value="CRAL_TRIO_N"/>
    <property type="match status" value="1"/>
</dbReference>
<dbReference type="AlphaFoldDB" id="A0A8C9PN54"/>
<dbReference type="GO" id="GO:0005737">
    <property type="term" value="C:cytoplasm"/>
    <property type="evidence" value="ECO:0007669"/>
    <property type="project" value="TreeGrafter"/>
</dbReference>
<reference evidence="3" key="2">
    <citation type="submission" date="2025-09" db="UniProtKB">
        <authorList>
            <consortium name="Ensembl"/>
        </authorList>
    </citation>
    <scope>IDENTIFICATION</scope>
</reference>
<protein>
    <submittedName>
        <fullName evidence="3">SEC14 like lipid binding 6</fullName>
    </submittedName>
</protein>
<feature type="region of interest" description="Disordered" evidence="1">
    <location>
        <begin position="103"/>
        <end position="123"/>
    </location>
</feature>
<organism evidence="3 4">
    <name type="scientific">Spermophilus dauricus</name>
    <name type="common">Daurian ground squirrel</name>
    <dbReference type="NCBI Taxonomy" id="99837"/>
    <lineage>
        <taxon>Eukaryota</taxon>
        <taxon>Metazoa</taxon>
        <taxon>Chordata</taxon>
        <taxon>Craniata</taxon>
        <taxon>Vertebrata</taxon>
        <taxon>Euteleostomi</taxon>
        <taxon>Mammalia</taxon>
        <taxon>Eutheria</taxon>
        <taxon>Euarchontoglires</taxon>
        <taxon>Glires</taxon>
        <taxon>Rodentia</taxon>
        <taxon>Sciuromorpha</taxon>
        <taxon>Sciuridae</taxon>
        <taxon>Xerinae</taxon>
        <taxon>Marmotini</taxon>
        <taxon>Spermophilus</taxon>
    </lineage>
</organism>
<dbReference type="PANTHER" id="PTHR23324">
    <property type="entry name" value="SEC14 RELATED PROTEIN"/>
    <property type="match status" value="1"/>
</dbReference>
<dbReference type="InterPro" id="IPR051064">
    <property type="entry name" value="SEC14/CRAL-TRIO_domain"/>
</dbReference>
<dbReference type="PANTHER" id="PTHR23324:SF41">
    <property type="entry name" value="SEC14-LIKE PROTEIN 6-RELATED"/>
    <property type="match status" value="1"/>
</dbReference>
<evidence type="ECO:0000259" key="2">
    <source>
        <dbReference type="SMART" id="SM01100"/>
    </source>
</evidence>
<keyword evidence="4" id="KW-1185">Reference proteome</keyword>
<accession>A0A8C9PN54</accession>
<dbReference type="SUPFAM" id="SSF46938">
    <property type="entry name" value="CRAL/TRIO N-terminal domain"/>
    <property type="match status" value="1"/>
</dbReference>
<dbReference type="Proteomes" id="UP000694422">
    <property type="component" value="Unplaced"/>
</dbReference>
<feature type="compositionally biased region" description="Polar residues" evidence="1">
    <location>
        <begin position="103"/>
        <end position="116"/>
    </location>
</feature>
<feature type="domain" description="CRAL/TRIO N-terminal" evidence="2">
    <location>
        <begin position="34"/>
        <end position="59"/>
    </location>
</feature>